<keyword evidence="5 9" id="KW-0479">Metal-binding</keyword>
<organism evidence="11 12">
    <name type="scientific">Oceanisphaera marina</name>
    <dbReference type="NCBI Taxonomy" id="2017550"/>
    <lineage>
        <taxon>Bacteria</taxon>
        <taxon>Pseudomonadati</taxon>
        <taxon>Pseudomonadota</taxon>
        <taxon>Gammaproteobacteria</taxon>
        <taxon>Aeromonadales</taxon>
        <taxon>Aeromonadaceae</taxon>
        <taxon>Oceanisphaera</taxon>
    </lineage>
</organism>
<dbReference type="PANTHER" id="PTHR28570">
    <property type="entry name" value="ASPARTYL AMINOPEPTIDASE"/>
    <property type="match status" value="1"/>
</dbReference>
<dbReference type="SUPFAM" id="SSF101821">
    <property type="entry name" value="Aminopeptidase/glucanase lid domain"/>
    <property type="match status" value="1"/>
</dbReference>
<evidence type="ECO:0000256" key="10">
    <source>
        <dbReference type="RuleBase" id="RU004387"/>
    </source>
</evidence>
<keyword evidence="4 9" id="KW-0645">Protease</keyword>
<reference evidence="12" key="1">
    <citation type="journal article" date="2019" name="Int. J. Syst. Evol. Microbiol.">
        <title>The Global Catalogue of Microorganisms (GCM) 10K type strain sequencing project: providing services to taxonomists for standard genome sequencing and annotation.</title>
        <authorList>
            <consortium name="The Broad Institute Genomics Platform"/>
            <consortium name="The Broad Institute Genome Sequencing Center for Infectious Disease"/>
            <person name="Wu L."/>
            <person name="Ma J."/>
        </authorList>
    </citation>
    <scope>NUCLEOTIDE SEQUENCE [LARGE SCALE GENOMIC DNA]</scope>
    <source>
        <strain evidence="12">CGMCC 1.15923</strain>
    </source>
</reference>
<dbReference type="Pfam" id="PF02127">
    <property type="entry name" value="Peptidase_M18"/>
    <property type="match status" value="1"/>
</dbReference>
<dbReference type="EMBL" id="BMKE01000004">
    <property type="protein sequence ID" value="GGB36959.1"/>
    <property type="molecule type" value="Genomic_DNA"/>
</dbReference>
<dbReference type="InterPro" id="IPR023358">
    <property type="entry name" value="Peptidase_M18_dom2"/>
</dbReference>
<evidence type="ECO:0000313" key="11">
    <source>
        <dbReference type="EMBL" id="GGB36959.1"/>
    </source>
</evidence>
<name>A0ABQ1IE72_9GAMM</name>
<dbReference type="Gene3D" id="2.30.250.10">
    <property type="entry name" value="Aminopeptidase i, Domain 2"/>
    <property type="match status" value="1"/>
</dbReference>
<dbReference type="GO" id="GO:0004177">
    <property type="term" value="F:aminopeptidase activity"/>
    <property type="evidence" value="ECO:0007669"/>
    <property type="project" value="UniProtKB-KW"/>
</dbReference>
<keyword evidence="7 9" id="KW-0862">Zinc</keyword>
<evidence type="ECO:0000256" key="6">
    <source>
        <dbReference type="ARBA" id="ARBA00022801"/>
    </source>
</evidence>
<comment type="cofactor">
    <cofactor evidence="1 10">
        <name>Zn(2+)</name>
        <dbReference type="ChEBI" id="CHEBI:29105"/>
    </cofactor>
</comment>
<evidence type="ECO:0000256" key="9">
    <source>
        <dbReference type="RuleBase" id="RU004386"/>
    </source>
</evidence>
<evidence type="ECO:0000256" key="2">
    <source>
        <dbReference type="ARBA" id="ARBA00008290"/>
    </source>
</evidence>
<comment type="similarity">
    <text evidence="2 9">Belongs to the peptidase M18 family.</text>
</comment>
<evidence type="ECO:0000256" key="7">
    <source>
        <dbReference type="ARBA" id="ARBA00022833"/>
    </source>
</evidence>
<dbReference type="CDD" id="cd05658">
    <property type="entry name" value="M18_DAP"/>
    <property type="match status" value="1"/>
</dbReference>
<dbReference type="PRINTS" id="PR00932">
    <property type="entry name" value="AMINO1PTASE"/>
</dbReference>
<keyword evidence="8 9" id="KW-0482">Metalloprotease</keyword>
<keyword evidence="6 9" id="KW-0378">Hydrolase</keyword>
<keyword evidence="12" id="KW-1185">Reference proteome</keyword>
<dbReference type="PANTHER" id="PTHR28570:SF3">
    <property type="entry name" value="ASPARTYL AMINOPEPTIDASE"/>
    <property type="match status" value="1"/>
</dbReference>
<accession>A0ABQ1IE72</accession>
<dbReference type="Gene3D" id="3.40.630.10">
    <property type="entry name" value="Zn peptidases"/>
    <property type="match status" value="1"/>
</dbReference>
<dbReference type="RefSeq" id="WP_188628777.1">
    <property type="nucleotide sequence ID" value="NZ_BMKE01000004.1"/>
</dbReference>
<evidence type="ECO:0000256" key="3">
    <source>
        <dbReference type="ARBA" id="ARBA00022438"/>
    </source>
</evidence>
<comment type="caution">
    <text evidence="11">The sequence shown here is derived from an EMBL/GenBank/DDBJ whole genome shotgun (WGS) entry which is preliminary data.</text>
</comment>
<dbReference type="EC" id="3.4.11.-" evidence="10"/>
<evidence type="ECO:0000256" key="5">
    <source>
        <dbReference type="ARBA" id="ARBA00022723"/>
    </source>
</evidence>
<dbReference type="InterPro" id="IPR001948">
    <property type="entry name" value="Peptidase_M18"/>
</dbReference>
<dbReference type="SUPFAM" id="SSF53187">
    <property type="entry name" value="Zn-dependent exopeptidases"/>
    <property type="match status" value="1"/>
</dbReference>
<proteinExistence type="inferred from homology"/>
<evidence type="ECO:0000256" key="8">
    <source>
        <dbReference type="ARBA" id="ARBA00023049"/>
    </source>
</evidence>
<dbReference type="Proteomes" id="UP000646152">
    <property type="component" value="Unassembled WGS sequence"/>
</dbReference>
<evidence type="ECO:0000313" key="12">
    <source>
        <dbReference type="Proteomes" id="UP000646152"/>
    </source>
</evidence>
<dbReference type="NCBIfam" id="NF002759">
    <property type="entry name" value="PRK02813.1"/>
    <property type="match status" value="1"/>
</dbReference>
<protein>
    <recommendedName>
        <fullName evidence="10">M18 family aminopeptidase</fullName>
        <ecNumber evidence="10">3.4.11.-</ecNumber>
    </recommendedName>
</protein>
<gene>
    <name evidence="11" type="primary">apeB</name>
    <name evidence="11" type="ORF">GCM10011502_07650</name>
</gene>
<sequence>MTQQAEFNQGLIDFLQSSPSPAHAVKAMVRQLEQAGYQALNEGDEWQLEPSQGYWTTRGDRSLVAFRLGDKPVAEGGVRMIGAHTDSPCLKVKPKAELLRQGCLQLGVEVYGGVLMHPWFDRDLSLAGQVHFRDETGKLTAALLDVAKPIAIIPSLAIHLNREANKSSEINAQLHLPPILGLATDDHSGDNAKTSPALVFRCLLADWLRDEGHSVGEVVDYDLCFYDTQPPALVGLNQEFISSARLDNLLSCYTGLQALLAADTLATDSPQAATSLLVCNDHEEVGSASAIGAEGPFLESVLRRLGGEEQKYQRMMARSMLISCDNAHAIHPNYADKHDENHGPKINAGPVIKVNANQRYATSSETSALFTSFCDMAKVPYQHFVVRSDMGCGSTIGPIAATKLGVRVVDVGAPQWSMHSIRETAGTQDAWYLAQALQAFISTWDGQ</sequence>
<evidence type="ECO:0000256" key="1">
    <source>
        <dbReference type="ARBA" id="ARBA00001947"/>
    </source>
</evidence>
<evidence type="ECO:0000256" key="4">
    <source>
        <dbReference type="ARBA" id="ARBA00022670"/>
    </source>
</evidence>
<keyword evidence="3 9" id="KW-0031">Aminopeptidase</keyword>